<dbReference type="EMBL" id="JBHFEH010000001">
    <property type="protein sequence ID" value="KAL2058825.1"/>
    <property type="molecule type" value="Genomic_DNA"/>
</dbReference>
<evidence type="ECO:0000313" key="1">
    <source>
        <dbReference type="EMBL" id="KAL2058825.1"/>
    </source>
</evidence>
<sequence>MLHMIFVGSLRKIFSEYARRLISAHFASLHRSPWITLAFSWMSRCVASPFGSAFADLPFAFVSSDLPFHAGFRYLKMMTITFHGIYSCGAQLFRPLPSASTENELIAIARGIHERALPL</sequence>
<keyword evidence="2" id="KW-1185">Reference proteome</keyword>
<accession>A0ABR4BM35</accession>
<dbReference type="Proteomes" id="UP001590951">
    <property type="component" value="Unassembled WGS sequence"/>
</dbReference>
<comment type="caution">
    <text evidence="1">The sequence shown here is derived from an EMBL/GenBank/DDBJ whole genome shotgun (WGS) entry which is preliminary data.</text>
</comment>
<protein>
    <submittedName>
        <fullName evidence="1">Uncharacterized protein</fullName>
    </submittedName>
</protein>
<reference evidence="1 2" key="1">
    <citation type="submission" date="2024-09" db="EMBL/GenBank/DDBJ databases">
        <title>Rethinking Asexuality: The Enigmatic Case of Functional Sexual Genes in Lepraria (Stereocaulaceae).</title>
        <authorList>
            <person name="Doellman M."/>
            <person name="Sun Y."/>
            <person name="Barcenas-Pena A."/>
            <person name="Lumbsch H.T."/>
            <person name="Grewe F."/>
        </authorList>
    </citation>
    <scope>NUCLEOTIDE SEQUENCE [LARGE SCALE GENOMIC DNA]</scope>
    <source>
        <strain evidence="1 2">Grewe 0041</strain>
    </source>
</reference>
<name>A0ABR4BM35_9LECA</name>
<organism evidence="1 2">
    <name type="scientific">Lepraria finkii</name>
    <dbReference type="NCBI Taxonomy" id="1340010"/>
    <lineage>
        <taxon>Eukaryota</taxon>
        <taxon>Fungi</taxon>
        <taxon>Dikarya</taxon>
        <taxon>Ascomycota</taxon>
        <taxon>Pezizomycotina</taxon>
        <taxon>Lecanoromycetes</taxon>
        <taxon>OSLEUM clade</taxon>
        <taxon>Lecanoromycetidae</taxon>
        <taxon>Lecanorales</taxon>
        <taxon>Lecanorineae</taxon>
        <taxon>Stereocaulaceae</taxon>
        <taxon>Lepraria</taxon>
    </lineage>
</organism>
<gene>
    <name evidence="1" type="ORF">ABVK25_000116</name>
</gene>
<evidence type="ECO:0000313" key="2">
    <source>
        <dbReference type="Proteomes" id="UP001590951"/>
    </source>
</evidence>
<proteinExistence type="predicted"/>